<sequence length="480" mass="53180">MSFTALASRPLATKLVVVLLLLLLFNLATLALLVRPSWGATRCDNSILRAELLEAKRQLATGLAGGAAAGGGAGGMNASSDAAKLQLAAQFLDLSQVTRIFASDFPPPSPPETQTRIFVAMAGHLRTQGKNLGNFASFVKAMRAQGAQVYLAEYTWHFLDDPYRDTWWKENSATYVADQTRIHGTPVSIFENEIEPALKALQVPYLAVVGDQEMVRGAFASERYRSWVGVHRALLMLSQLPNIGALNPGESDIVMSSRPDILYEKGFLVQPLLDFLKRNPMTVFVTSHFSDLAVTGAHHNDPSELTWITSFQAYSEIIRAGQVYGTGRCSPQPGLHEWQTVLFYCAPVSIRYMSPEWTIYAHRLHGELAPFPNHDSFDFELGPIASKPVDIVATHVCKKPFFGVRHVSIRPTDQNGQELTTVKQRSDDGIQEVTLPPLAEQVWQSPNQDDNDDKPYCPFLKLKDKKYYSAEGLFSHGQMV</sequence>
<gene>
    <name evidence="1" type="ORF">CAOG_007336</name>
</gene>
<dbReference type="RefSeq" id="XP_004343195.2">
    <property type="nucleotide sequence ID" value="XM_004343145.2"/>
</dbReference>
<proteinExistence type="predicted"/>
<protein>
    <submittedName>
        <fullName evidence="1">Uncharacterized protein</fullName>
    </submittedName>
</protein>
<reference evidence="2" key="1">
    <citation type="submission" date="2011-02" db="EMBL/GenBank/DDBJ databases">
        <title>The Genome Sequence of Capsaspora owczarzaki ATCC 30864.</title>
        <authorList>
            <person name="Russ C."/>
            <person name="Cuomo C."/>
            <person name="Burger G."/>
            <person name="Gray M.W."/>
            <person name="Holland P.W.H."/>
            <person name="King N."/>
            <person name="Lang F.B.F."/>
            <person name="Roger A.J."/>
            <person name="Ruiz-Trillo I."/>
            <person name="Young S.K."/>
            <person name="Zeng Q."/>
            <person name="Gargeya S."/>
            <person name="Alvarado L."/>
            <person name="Berlin A."/>
            <person name="Chapman S.B."/>
            <person name="Chen Z."/>
            <person name="Freedman E."/>
            <person name="Gellesch M."/>
            <person name="Goldberg J."/>
            <person name="Griggs A."/>
            <person name="Gujja S."/>
            <person name="Heilman E."/>
            <person name="Heiman D."/>
            <person name="Howarth C."/>
            <person name="Mehta T."/>
            <person name="Neiman D."/>
            <person name="Pearson M."/>
            <person name="Roberts A."/>
            <person name="Saif S."/>
            <person name="Shea T."/>
            <person name="Shenoy N."/>
            <person name="Sisk P."/>
            <person name="Stolte C."/>
            <person name="Sykes S."/>
            <person name="White J."/>
            <person name="Yandava C."/>
            <person name="Haas B."/>
            <person name="Nusbaum C."/>
            <person name="Birren B."/>
        </authorList>
    </citation>
    <scope>NUCLEOTIDE SEQUENCE</scope>
    <source>
        <strain evidence="2">ATCC 30864</strain>
    </source>
</reference>
<keyword evidence="2" id="KW-1185">Reference proteome</keyword>
<name>A0A0D2UR51_CAPO3</name>
<accession>A0A0D2UR51</accession>
<evidence type="ECO:0000313" key="1">
    <source>
        <dbReference type="EMBL" id="KJE97486.1"/>
    </source>
</evidence>
<dbReference type="InParanoid" id="A0A0D2UR51"/>
<evidence type="ECO:0000313" key="2">
    <source>
        <dbReference type="Proteomes" id="UP000008743"/>
    </source>
</evidence>
<dbReference type="AlphaFoldDB" id="A0A0D2UR51"/>
<dbReference type="Proteomes" id="UP000008743">
    <property type="component" value="Unassembled WGS sequence"/>
</dbReference>
<dbReference type="PhylomeDB" id="A0A0D2UR51"/>
<dbReference type="EMBL" id="KE346374">
    <property type="protein sequence ID" value="KJE97486.1"/>
    <property type="molecule type" value="Genomic_DNA"/>
</dbReference>
<organism evidence="1 2">
    <name type="scientific">Capsaspora owczarzaki (strain ATCC 30864)</name>
    <dbReference type="NCBI Taxonomy" id="595528"/>
    <lineage>
        <taxon>Eukaryota</taxon>
        <taxon>Filasterea</taxon>
        <taxon>Capsaspora</taxon>
    </lineage>
</organism>